<evidence type="ECO:0000256" key="5">
    <source>
        <dbReference type="ARBA" id="ARBA00023136"/>
    </source>
</evidence>
<evidence type="ECO:0000256" key="2">
    <source>
        <dbReference type="ARBA" id="ARBA00022475"/>
    </source>
</evidence>
<comment type="caution">
    <text evidence="9">The sequence shown here is derived from an EMBL/GenBank/DDBJ whole genome shotgun (WGS) entry which is preliminary data.</text>
</comment>
<keyword evidence="4 7" id="KW-1133">Transmembrane helix</keyword>
<evidence type="ECO:0000256" key="4">
    <source>
        <dbReference type="ARBA" id="ARBA00022989"/>
    </source>
</evidence>
<evidence type="ECO:0000313" key="9">
    <source>
        <dbReference type="EMBL" id="GAA3752427.1"/>
    </source>
</evidence>
<dbReference type="EMBL" id="BAABDD010000017">
    <property type="protein sequence ID" value="GAA3752427.1"/>
    <property type="molecule type" value="Genomic_DNA"/>
</dbReference>
<reference evidence="10" key="1">
    <citation type="journal article" date="2019" name="Int. J. Syst. Evol. Microbiol.">
        <title>The Global Catalogue of Microorganisms (GCM) 10K type strain sequencing project: providing services to taxonomists for standard genome sequencing and annotation.</title>
        <authorList>
            <consortium name="The Broad Institute Genomics Platform"/>
            <consortium name="The Broad Institute Genome Sequencing Center for Infectious Disease"/>
            <person name="Wu L."/>
            <person name="Ma J."/>
        </authorList>
    </citation>
    <scope>NUCLEOTIDE SEQUENCE [LARGE SCALE GENOMIC DNA]</scope>
    <source>
        <strain evidence="10">JCM 17137</strain>
    </source>
</reference>
<comment type="subcellular location">
    <subcellularLocation>
        <location evidence="1">Cell membrane</location>
        <topology evidence="1">Multi-pass membrane protein</topology>
    </subcellularLocation>
</comment>
<evidence type="ECO:0000256" key="1">
    <source>
        <dbReference type="ARBA" id="ARBA00004651"/>
    </source>
</evidence>
<dbReference type="Proteomes" id="UP001500908">
    <property type="component" value="Unassembled WGS sequence"/>
</dbReference>
<proteinExistence type="predicted"/>
<keyword evidence="3 7" id="KW-0812">Transmembrane</keyword>
<evidence type="ECO:0000259" key="8">
    <source>
        <dbReference type="Pfam" id="PF13396"/>
    </source>
</evidence>
<gene>
    <name evidence="9" type="ORF">GCM10022402_34190</name>
</gene>
<dbReference type="Pfam" id="PF13396">
    <property type="entry name" value="PLDc_N"/>
    <property type="match status" value="1"/>
</dbReference>
<feature type="transmembrane region" description="Helical" evidence="7">
    <location>
        <begin position="37"/>
        <end position="57"/>
    </location>
</feature>
<evidence type="ECO:0000256" key="6">
    <source>
        <dbReference type="SAM" id="MobiDB-lite"/>
    </source>
</evidence>
<feature type="domain" description="Cardiolipin synthase N-terminal" evidence="8">
    <location>
        <begin position="14"/>
        <end position="59"/>
    </location>
</feature>
<protein>
    <recommendedName>
        <fullName evidence="8">Cardiolipin synthase N-terminal domain-containing protein</fullName>
    </recommendedName>
</protein>
<keyword evidence="10" id="KW-1185">Reference proteome</keyword>
<keyword evidence="5 7" id="KW-0472">Membrane</keyword>
<evidence type="ECO:0000256" key="7">
    <source>
        <dbReference type="SAM" id="Phobius"/>
    </source>
</evidence>
<accession>A0ABP7FZJ7</accession>
<evidence type="ECO:0000313" key="10">
    <source>
        <dbReference type="Proteomes" id="UP001500908"/>
    </source>
</evidence>
<evidence type="ECO:0000256" key="3">
    <source>
        <dbReference type="ARBA" id="ARBA00022692"/>
    </source>
</evidence>
<name>A0ABP7FZJ7_9ACTN</name>
<dbReference type="RefSeq" id="WP_344973036.1">
    <property type="nucleotide sequence ID" value="NZ_BAABDD010000017.1"/>
</dbReference>
<organism evidence="9 10">
    <name type="scientific">Salinactinospora qingdaonensis</name>
    <dbReference type="NCBI Taxonomy" id="702744"/>
    <lineage>
        <taxon>Bacteria</taxon>
        <taxon>Bacillati</taxon>
        <taxon>Actinomycetota</taxon>
        <taxon>Actinomycetes</taxon>
        <taxon>Streptosporangiales</taxon>
        <taxon>Nocardiopsidaceae</taxon>
        <taxon>Salinactinospora</taxon>
    </lineage>
</organism>
<sequence length="123" mass="13555">MVWLGALITLVSIVLWVYAFFDALTSPAEHVRHLPKVLWLLIIVVFMLVGALLWLFLGRPAAVERGGEVTTDTPVLEDPPSAMSMDDLDPSDFEGPTSGSGPVGPDDDPEFLRQLNRRINPED</sequence>
<dbReference type="InterPro" id="IPR027379">
    <property type="entry name" value="CLS_N"/>
</dbReference>
<keyword evidence="2" id="KW-1003">Cell membrane</keyword>
<feature type="region of interest" description="Disordered" evidence="6">
    <location>
        <begin position="65"/>
        <end position="123"/>
    </location>
</feature>